<dbReference type="AlphaFoldDB" id="A0A0E9WA05"/>
<reference evidence="1" key="2">
    <citation type="journal article" date="2015" name="Fish Shellfish Immunol.">
        <title>Early steps in the European eel (Anguilla anguilla)-Vibrio vulnificus interaction in the gills: Role of the RtxA13 toxin.</title>
        <authorList>
            <person name="Callol A."/>
            <person name="Pajuelo D."/>
            <person name="Ebbesson L."/>
            <person name="Teles M."/>
            <person name="MacKenzie S."/>
            <person name="Amaro C."/>
        </authorList>
    </citation>
    <scope>NUCLEOTIDE SEQUENCE</scope>
</reference>
<sequence length="32" mass="3730">MMSFSHFEHLTLKKPLHGPAQCHRSHSRMGQL</sequence>
<protein>
    <submittedName>
        <fullName evidence="1">Uncharacterized protein</fullName>
    </submittedName>
</protein>
<dbReference type="EMBL" id="GBXM01022284">
    <property type="protein sequence ID" value="JAH86293.1"/>
    <property type="molecule type" value="Transcribed_RNA"/>
</dbReference>
<accession>A0A0E9WA05</accession>
<name>A0A0E9WA05_ANGAN</name>
<reference evidence="1" key="1">
    <citation type="submission" date="2014-11" db="EMBL/GenBank/DDBJ databases">
        <authorList>
            <person name="Amaro Gonzalez C."/>
        </authorList>
    </citation>
    <scope>NUCLEOTIDE SEQUENCE</scope>
</reference>
<organism evidence="1">
    <name type="scientific">Anguilla anguilla</name>
    <name type="common">European freshwater eel</name>
    <name type="synonym">Muraena anguilla</name>
    <dbReference type="NCBI Taxonomy" id="7936"/>
    <lineage>
        <taxon>Eukaryota</taxon>
        <taxon>Metazoa</taxon>
        <taxon>Chordata</taxon>
        <taxon>Craniata</taxon>
        <taxon>Vertebrata</taxon>
        <taxon>Euteleostomi</taxon>
        <taxon>Actinopterygii</taxon>
        <taxon>Neopterygii</taxon>
        <taxon>Teleostei</taxon>
        <taxon>Anguilliformes</taxon>
        <taxon>Anguillidae</taxon>
        <taxon>Anguilla</taxon>
    </lineage>
</organism>
<evidence type="ECO:0000313" key="1">
    <source>
        <dbReference type="EMBL" id="JAH86293.1"/>
    </source>
</evidence>
<proteinExistence type="predicted"/>